<dbReference type="InterPro" id="IPR045478">
    <property type="entry name" value="Exportin-5_C"/>
</dbReference>
<feature type="domain" description="Exportin-1/Importin-beta-like" evidence="2">
    <location>
        <begin position="104"/>
        <end position="172"/>
    </location>
</feature>
<dbReference type="GO" id="GO:0006405">
    <property type="term" value="P:RNA export from nucleus"/>
    <property type="evidence" value="ECO:0007669"/>
    <property type="project" value="TreeGrafter"/>
</dbReference>
<reference evidence="5" key="2">
    <citation type="submission" date="2009-11" db="EMBL/GenBank/DDBJ databases">
        <title>The Genome Sequence of Allomyces macrogynus strain ATCC 38327.</title>
        <authorList>
            <consortium name="The Broad Institute Genome Sequencing Platform"/>
            <person name="Russ C."/>
            <person name="Cuomo C."/>
            <person name="Shea T."/>
            <person name="Young S.K."/>
            <person name="Zeng Q."/>
            <person name="Koehrsen M."/>
            <person name="Haas B."/>
            <person name="Borodovsky M."/>
            <person name="Guigo R."/>
            <person name="Alvarado L."/>
            <person name="Berlin A."/>
            <person name="Borenstein D."/>
            <person name="Chen Z."/>
            <person name="Engels R."/>
            <person name="Freedman E."/>
            <person name="Gellesch M."/>
            <person name="Goldberg J."/>
            <person name="Griggs A."/>
            <person name="Gujja S."/>
            <person name="Heiman D."/>
            <person name="Hepburn T."/>
            <person name="Howarth C."/>
            <person name="Jen D."/>
            <person name="Larson L."/>
            <person name="Lewis B."/>
            <person name="Mehta T."/>
            <person name="Park D."/>
            <person name="Pearson M."/>
            <person name="Roberts A."/>
            <person name="Saif S."/>
            <person name="Shenoy N."/>
            <person name="Sisk P."/>
            <person name="Stolte C."/>
            <person name="Sykes S."/>
            <person name="Walk T."/>
            <person name="White J."/>
            <person name="Yandava C."/>
            <person name="Burger G."/>
            <person name="Gray M.W."/>
            <person name="Holland P.W.H."/>
            <person name="King N."/>
            <person name="Lang F.B.F."/>
            <person name="Roger A.J."/>
            <person name="Ruiz-Trillo I."/>
            <person name="Lander E."/>
            <person name="Nusbaum C."/>
        </authorList>
    </citation>
    <scope>NUCLEOTIDE SEQUENCE [LARGE SCALE GENOMIC DNA]</scope>
    <source>
        <strain evidence="5">ATCC 38327</strain>
    </source>
</reference>
<dbReference type="GO" id="GO:0005737">
    <property type="term" value="C:cytoplasm"/>
    <property type="evidence" value="ECO:0007669"/>
    <property type="project" value="TreeGrafter"/>
</dbReference>
<dbReference type="GO" id="GO:0006611">
    <property type="term" value="P:protein export from nucleus"/>
    <property type="evidence" value="ECO:0007669"/>
    <property type="project" value="InterPro"/>
</dbReference>
<dbReference type="OrthoDB" id="2215036at2759"/>
<accession>A0A0L0SSD8</accession>
<feature type="domain" description="Exportin-5 C-terminal" evidence="3">
    <location>
        <begin position="338"/>
        <end position="470"/>
    </location>
</feature>
<feature type="domain" description="Exportin-5 C-terminal" evidence="3">
    <location>
        <begin position="560"/>
        <end position="1010"/>
    </location>
</feature>
<organism evidence="4 5">
    <name type="scientific">Allomyces macrogynus (strain ATCC 38327)</name>
    <name type="common">Allomyces javanicus var. macrogynus</name>
    <dbReference type="NCBI Taxonomy" id="578462"/>
    <lineage>
        <taxon>Eukaryota</taxon>
        <taxon>Fungi</taxon>
        <taxon>Fungi incertae sedis</taxon>
        <taxon>Blastocladiomycota</taxon>
        <taxon>Blastocladiomycetes</taxon>
        <taxon>Blastocladiales</taxon>
        <taxon>Blastocladiaceae</taxon>
        <taxon>Allomyces</taxon>
    </lineage>
</organism>
<dbReference type="InterPro" id="IPR045065">
    <property type="entry name" value="XPO1/5"/>
</dbReference>
<dbReference type="Proteomes" id="UP000054350">
    <property type="component" value="Unassembled WGS sequence"/>
</dbReference>
<sequence>MQPWAEIMQALQVQLSPTATPEQRRATFDLLNQVTESPSALAVGFAIAPAAAGHDQRVRFFGLKCLEHQVRYAWSSHSPDARAAAVNALERLATEGISAAGESNLLKTKLAAVIVEVAKREWPQTWDLNGVLTTMFAASPTHKELVFLVLTGLVQDIYDVDFSDEVVLTRKRVLMKAVSSIVLSDDLYAQELARDLKPFQAGTKIKEVEYVPGEQGRVGWFLATVMFLHPVVIHGPTHESAPLAVAALHALAAMVPWISATLMAQAGLIMGLAQLLPAAKSVLPVQYAAAETLYLVCARNYPQPGEVQTLFEPFLDGGMVALVVQTLIALDQNDIDAFDVMKLLVQAIVDVGVRQVCAKANVAWIPARLAAYISTLLELQQHPSVTLSTSIVSFWLTALKHPYLKESAPILEALPRVLEKAIVTFERKASTDEFPNKKHRERAETALKSHTQSVVKLVAAMAPTAAAQWTLTQLTAGKHLQGVLALIDAGAQGMLKDAAALRQIYQYLLSRLAQAAADRDSQQVLALTRSASHCVGAIGQDMAPLLPLLETMINYSTDDRQVRYAMLGQLSRVALAVPDLVLALSADIEKVATQLPYAEKCHVIECLFVAIVHTTSLDRHTYRPNPRAEEIPERVARTRALLDPLVSQFSSDVCEFVPTAEALVALCDPHADHRQHRSQIMLPMVTLNAVFKRARASWFPAVLDGYVVEVAQRVMGVIQAAHALTDPQVAKAVPLVKALQDIPVYIKQAYLQQQGSRAPQTPADHQLLKIQMWMEQIKPNAYTLLGHLLRPPFYAIPNIAQHTIQAVFANIATVENRHIAALLRCFVEPLVVHCPASARATVVLPIVPELCKFVVDRLTKEWTQHTLTLTGESAQDGCSDGEDDDDNDDAGEGKSGLTAEIVHDRQLRSLTVGFMDMLSVWFVQNRKQAHAEPGLAEFVFERSNVTLLEAVVFALLSMFRCGEPAAVAKALQVLKALLPHFTQAHHPVLATFVVRGVLAGLKHPAHAELAELMFGFLAHVLVGPMGSPSREMVLQTLLEEGVPQASLTLFAQMWPTYKSDTDREKAVHGLLAPLVHGAVGDRGKLQKSAAVTAVNKVMIAPQSAADHGGGADEDEDYGSLFDESNALDSVL</sequence>
<dbReference type="PANTHER" id="PTHR11223:SF3">
    <property type="entry name" value="EXPORTIN-5"/>
    <property type="match status" value="1"/>
</dbReference>
<reference evidence="4 5" key="1">
    <citation type="submission" date="2009-11" db="EMBL/GenBank/DDBJ databases">
        <title>Annotation of Allomyces macrogynus ATCC 38327.</title>
        <authorList>
            <consortium name="The Broad Institute Genome Sequencing Platform"/>
            <person name="Russ C."/>
            <person name="Cuomo C."/>
            <person name="Burger G."/>
            <person name="Gray M.W."/>
            <person name="Holland P.W.H."/>
            <person name="King N."/>
            <person name="Lang F.B.F."/>
            <person name="Roger A.J."/>
            <person name="Ruiz-Trillo I."/>
            <person name="Young S.K."/>
            <person name="Zeng Q."/>
            <person name="Gargeya S."/>
            <person name="Fitzgerald M."/>
            <person name="Haas B."/>
            <person name="Abouelleil A."/>
            <person name="Alvarado L."/>
            <person name="Arachchi H.M."/>
            <person name="Berlin A."/>
            <person name="Chapman S.B."/>
            <person name="Gearin G."/>
            <person name="Goldberg J."/>
            <person name="Griggs A."/>
            <person name="Gujja S."/>
            <person name="Hansen M."/>
            <person name="Heiman D."/>
            <person name="Howarth C."/>
            <person name="Larimer J."/>
            <person name="Lui A."/>
            <person name="MacDonald P.J.P."/>
            <person name="McCowen C."/>
            <person name="Montmayeur A."/>
            <person name="Murphy C."/>
            <person name="Neiman D."/>
            <person name="Pearson M."/>
            <person name="Priest M."/>
            <person name="Roberts A."/>
            <person name="Saif S."/>
            <person name="Shea T."/>
            <person name="Sisk P."/>
            <person name="Stolte C."/>
            <person name="Sykes S."/>
            <person name="Wortman J."/>
            <person name="Nusbaum C."/>
            <person name="Birren B."/>
        </authorList>
    </citation>
    <scope>NUCLEOTIDE SEQUENCE [LARGE SCALE GENOMIC DNA]</scope>
    <source>
        <strain evidence="4 5">ATCC 38327</strain>
    </source>
</reference>
<dbReference type="EMBL" id="GG745347">
    <property type="protein sequence ID" value="KNE65411.1"/>
    <property type="molecule type" value="Genomic_DNA"/>
</dbReference>
<dbReference type="Gene3D" id="1.25.10.10">
    <property type="entry name" value="Leucine-rich Repeat Variant"/>
    <property type="match status" value="1"/>
</dbReference>
<feature type="compositionally biased region" description="Acidic residues" evidence="1">
    <location>
        <begin position="879"/>
        <end position="890"/>
    </location>
</feature>
<dbReference type="InterPro" id="IPR016024">
    <property type="entry name" value="ARM-type_fold"/>
</dbReference>
<dbReference type="InterPro" id="IPR013598">
    <property type="entry name" value="Exportin-1/Importin-b-like"/>
</dbReference>
<evidence type="ECO:0000259" key="3">
    <source>
        <dbReference type="Pfam" id="PF19273"/>
    </source>
</evidence>
<dbReference type="GO" id="GO:0003723">
    <property type="term" value="F:RNA binding"/>
    <property type="evidence" value="ECO:0007669"/>
    <property type="project" value="TreeGrafter"/>
</dbReference>
<dbReference type="STRING" id="578462.A0A0L0SSD8"/>
<dbReference type="AlphaFoldDB" id="A0A0L0SSD8"/>
<name>A0A0L0SSD8_ALLM3</name>
<keyword evidence="5" id="KW-1185">Reference proteome</keyword>
<dbReference type="InterPro" id="IPR011989">
    <property type="entry name" value="ARM-like"/>
</dbReference>
<feature type="region of interest" description="Disordered" evidence="1">
    <location>
        <begin position="873"/>
        <end position="895"/>
    </location>
</feature>
<dbReference type="Pfam" id="PF19273">
    <property type="entry name" value="Exportin-5"/>
    <property type="match status" value="2"/>
</dbReference>
<dbReference type="Pfam" id="PF08389">
    <property type="entry name" value="Xpo1"/>
    <property type="match status" value="1"/>
</dbReference>
<gene>
    <name evidence="4" type="ORF">AMAG_11043</name>
</gene>
<dbReference type="SUPFAM" id="SSF48371">
    <property type="entry name" value="ARM repeat"/>
    <property type="match status" value="1"/>
</dbReference>
<evidence type="ECO:0000256" key="1">
    <source>
        <dbReference type="SAM" id="MobiDB-lite"/>
    </source>
</evidence>
<protein>
    <submittedName>
        <fullName evidence="4">Uncharacterized protein</fullName>
    </submittedName>
</protein>
<dbReference type="GO" id="GO:0042565">
    <property type="term" value="C:RNA nuclear export complex"/>
    <property type="evidence" value="ECO:0007669"/>
    <property type="project" value="TreeGrafter"/>
</dbReference>
<proteinExistence type="predicted"/>
<dbReference type="GO" id="GO:0005049">
    <property type="term" value="F:nuclear export signal receptor activity"/>
    <property type="evidence" value="ECO:0007669"/>
    <property type="project" value="InterPro"/>
</dbReference>
<evidence type="ECO:0000313" key="5">
    <source>
        <dbReference type="Proteomes" id="UP000054350"/>
    </source>
</evidence>
<evidence type="ECO:0000259" key="2">
    <source>
        <dbReference type="Pfam" id="PF08389"/>
    </source>
</evidence>
<feature type="region of interest" description="Disordered" evidence="1">
    <location>
        <begin position="1103"/>
        <end position="1131"/>
    </location>
</feature>
<dbReference type="PANTHER" id="PTHR11223">
    <property type="entry name" value="EXPORTIN 1/5"/>
    <property type="match status" value="1"/>
</dbReference>
<dbReference type="GO" id="GO:0005634">
    <property type="term" value="C:nucleus"/>
    <property type="evidence" value="ECO:0007669"/>
    <property type="project" value="TreeGrafter"/>
</dbReference>
<dbReference type="VEuPathDB" id="FungiDB:AMAG_11043"/>
<dbReference type="eggNOG" id="KOG2020">
    <property type="taxonomic scope" value="Eukaryota"/>
</dbReference>
<evidence type="ECO:0000313" key="4">
    <source>
        <dbReference type="EMBL" id="KNE65411.1"/>
    </source>
</evidence>